<evidence type="ECO:0000256" key="6">
    <source>
        <dbReference type="ARBA" id="ARBA00022692"/>
    </source>
</evidence>
<evidence type="ECO:0000256" key="2">
    <source>
        <dbReference type="ARBA" id="ARBA00004922"/>
    </source>
</evidence>
<comment type="similarity">
    <text evidence="3 10">Belongs to the ALG6/ALG8 glucosyltransferase family.</text>
</comment>
<feature type="transmembrane region" description="Helical" evidence="10">
    <location>
        <begin position="418"/>
        <end position="435"/>
    </location>
</feature>
<proteinExistence type="inferred from homology"/>
<dbReference type="InterPro" id="IPR004856">
    <property type="entry name" value="Glyco_trans_ALG6/ALG8"/>
</dbReference>
<keyword evidence="8 10" id="KW-1133">Transmembrane helix</keyword>
<feature type="transmembrane region" description="Helical" evidence="10">
    <location>
        <begin position="94"/>
        <end position="111"/>
    </location>
</feature>
<dbReference type="Proteomes" id="UP000694888">
    <property type="component" value="Unplaced"/>
</dbReference>
<evidence type="ECO:0000256" key="3">
    <source>
        <dbReference type="ARBA" id="ARBA00008715"/>
    </source>
</evidence>
<keyword evidence="11" id="KW-0732">Signal</keyword>
<dbReference type="RefSeq" id="XP_005090004.1">
    <property type="nucleotide sequence ID" value="XM_005089947.3"/>
</dbReference>
<feature type="transmembrane region" description="Helical" evidence="10">
    <location>
        <begin position="226"/>
        <end position="247"/>
    </location>
</feature>
<feature type="transmembrane region" description="Helical" evidence="10">
    <location>
        <begin position="156"/>
        <end position="173"/>
    </location>
</feature>
<evidence type="ECO:0000313" key="12">
    <source>
        <dbReference type="Proteomes" id="UP000694888"/>
    </source>
</evidence>
<evidence type="ECO:0000256" key="11">
    <source>
        <dbReference type="SAM" id="SignalP"/>
    </source>
</evidence>
<feature type="transmembrane region" description="Helical" evidence="10">
    <location>
        <begin position="60"/>
        <end position="82"/>
    </location>
</feature>
<evidence type="ECO:0000256" key="9">
    <source>
        <dbReference type="ARBA" id="ARBA00023136"/>
    </source>
</evidence>
<feature type="transmembrane region" description="Helical" evidence="10">
    <location>
        <begin position="496"/>
        <end position="517"/>
    </location>
</feature>
<keyword evidence="12" id="KW-1185">Reference proteome</keyword>
<dbReference type="PANTHER" id="PTHR12413:SF2">
    <property type="entry name" value="DOLICHYL PYROPHOSPHATE GLC1MAN9GLCNAC2 ALPHA-1,3-GLUCOSYLTRANSFERASE-RELATED"/>
    <property type="match status" value="1"/>
</dbReference>
<gene>
    <name evidence="13" type="primary">LOC101863227</name>
</gene>
<evidence type="ECO:0000256" key="7">
    <source>
        <dbReference type="ARBA" id="ARBA00022824"/>
    </source>
</evidence>
<evidence type="ECO:0000256" key="4">
    <source>
        <dbReference type="ARBA" id="ARBA00022676"/>
    </source>
</evidence>
<keyword evidence="4 10" id="KW-0328">Glycosyltransferase</keyword>
<dbReference type="Pfam" id="PF03155">
    <property type="entry name" value="Alg6_Alg8"/>
    <property type="match status" value="1"/>
</dbReference>
<sequence length="552" mass="62430">MAVVWTLAAAATLVKLLFIPGYRSTDFEVHRNWLAITHSLPMRKWYTEDTSEWTLDYPPFFAAFEFLLSCVAQFFDAQMLIVNNLKYASERTILFQRLSVIFTDFVYFYAVNEFYKNRLLFAGKNLRRMDSQPAIIPALLIFNVGLFIVDHIHFQYNGILFGILLLSLVRITQNRVLEGAFWFAVLLNMKHIYMYVAPAYFVYLLRSYCFTGTGPVLWRKFSIGRFASLGAVVGAVFVMSFGPFIYFQQIGQVLSRLFPFKRGLLHAYWAPNFWALYAVCDKVLTVSAVRLGLVGADRVASAAMTGGMVQEYSFVVLPDVPPIVTMMVTVIAMMPSLYSLWVSKDKVSFVRSVVLCAYTSFLFGWHVHEKAVLLMIIPMTLLVIYDQHYAKMYLILCVTGFYSLFPLLFTPFENVLKVLMLLQSAIFAFLALNSVHSPTPAKFSRAALNRLFKPLSCLQLPFLNVPESLYVLGLVPLGVGNSAGLWLLGADRRLPFLPLLTTSVYCSLGVLYSWLLLYRAALADIRAVSVVSGQGEARGQRVKDGVQGKKQL</sequence>
<evidence type="ECO:0000313" key="13">
    <source>
        <dbReference type="RefSeq" id="XP_005090004.1"/>
    </source>
</evidence>
<feature type="transmembrane region" description="Helical" evidence="10">
    <location>
        <begin position="393"/>
        <end position="412"/>
    </location>
</feature>
<evidence type="ECO:0000256" key="8">
    <source>
        <dbReference type="ARBA" id="ARBA00022989"/>
    </source>
</evidence>
<feature type="transmembrane region" description="Helical" evidence="10">
    <location>
        <begin position="371"/>
        <end position="386"/>
    </location>
</feature>
<evidence type="ECO:0000256" key="10">
    <source>
        <dbReference type="RuleBase" id="RU363110"/>
    </source>
</evidence>
<feature type="transmembrane region" description="Helical" evidence="10">
    <location>
        <begin position="323"/>
        <end position="341"/>
    </location>
</feature>
<keyword evidence="7 10" id="KW-0256">Endoplasmic reticulum</keyword>
<dbReference type="EC" id="2.4.1.-" evidence="10"/>
<comment type="pathway">
    <text evidence="2 10">Protein modification; protein glycosylation.</text>
</comment>
<feature type="transmembrane region" description="Helical" evidence="10">
    <location>
        <begin position="348"/>
        <end position="365"/>
    </location>
</feature>
<dbReference type="GeneID" id="101863227"/>
<dbReference type="PANTHER" id="PTHR12413">
    <property type="entry name" value="DOLICHYL GLYCOSYLTRANSFERASE"/>
    <property type="match status" value="1"/>
</dbReference>
<organism evidence="12 13">
    <name type="scientific">Aplysia californica</name>
    <name type="common">California sea hare</name>
    <dbReference type="NCBI Taxonomy" id="6500"/>
    <lineage>
        <taxon>Eukaryota</taxon>
        <taxon>Metazoa</taxon>
        <taxon>Spiralia</taxon>
        <taxon>Lophotrochozoa</taxon>
        <taxon>Mollusca</taxon>
        <taxon>Gastropoda</taxon>
        <taxon>Heterobranchia</taxon>
        <taxon>Euthyneura</taxon>
        <taxon>Tectipleura</taxon>
        <taxon>Aplysiida</taxon>
        <taxon>Aplysioidea</taxon>
        <taxon>Aplysiidae</taxon>
        <taxon>Aplysia</taxon>
    </lineage>
</organism>
<protein>
    <recommendedName>
        <fullName evidence="10">Alpha-1,3-glucosyltransferase</fullName>
        <ecNumber evidence="10">2.4.1.-</ecNumber>
    </recommendedName>
</protein>
<feature type="transmembrane region" description="Helical" evidence="10">
    <location>
        <begin position="469"/>
        <end position="490"/>
    </location>
</feature>
<name>A0ABM0JBQ8_APLCA</name>
<feature type="chain" id="PRO_5045349641" description="Alpha-1,3-glucosyltransferase" evidence="11">
    <location>
        <begin position="25"/>
        <end position="552"/>
    </location>
</feature>
<keyword evidence="5 10" id="KW-0808">Transferase</keyword>
<accession>A0ABM0JBQ8</accession>
<reference evidence="13" key="1">
    <citation type="submission" date="2025-08" db="UniProtKB">
        <authorList>
            <consortium name="RefSeq"/>
        </authorList>
    </citation>
    <scope>IDENTIFICATION</scope>
</reference>
<keyword evidence="9 10" id="KW-0472">Membrane</keyword>
<feature type="transmembrane region" description="Helical" evidence="10">
    <location>
        <begin position="131"/>
        <end position="149"/>
    </location>
</feature>
<feature type="signal peptide" evidence="11">
    <location>
        <begin position="1"/>
        <end position="24"/>
    </location>
</feature>
<feature type="transmembrane region" description="Helical" evidence="10">
    <location>
        <begin position="179"/>
        <end position="205"/>
    </location>
</feature>
<keyword evidence="6 10" id="KW-0812">Transmembrane</keyword>
<comment type="subcellular location">
    <subcellularLocation>
        <location evidence="1 10">Endoplasmic reticulum membrane</location>
        <topology evidence="1 10">Multi-pass membrane protein</topology>
    </subcellularLocation>
</comment>
<evidence type="ECO:0000256" key="1">
    <source>
        <dbReference type="ARBA" id="ARBA00004477"/>
    </source>
</evidence>
<evidence type="ECO:0000256" key="5">
    <source>
        <dbReference type="ARBA" id="ARBA00022679"/>
    </source>
</evidence>